<organism evidence="5 6">
    <name type="scientific">Lentinula detonsa</name>
    <dbReference type="NCBI Taxonomy" id="2804962"/>
    <lineage>
        <taxon>Eukaryota</taxon>
        <taxon>Fungi</taxon>
        <taxon>Dikarya</taxon>
        <taxon>Basidiomycota</taxon>
        <taxon>Agaricomycotina</taxon>
        <taxon>Agaricomycetes</taxon>
        <taxon>Agaricomycetidae</taxon>
        <taxon>Agaricales</taxon>
        <taxon>Marasmiineae</taxon>
        <taxon>Omphalotaceae</taxon>
        <taxon>Lentinula</taxon>
    </lineage>
</organism>
<evidence type="ECO:0000259" key="4">
    <source>
        <dbReference type="Pfam" id="PF20147"/>
    </source>
</evidence>
<dbReference type="Proteomes" id="UP001142393">
    <property type="component" value="Unassembled WGS sequence"/>
</dbReference>
<dbReference type="AlphaFoldDB" id="A0A9W8U213"/>
<keyword evidence="3" id="KW-0964">Secreted</keyword>
<dbReference type="Pfam" id="PF20147">
    <property type="entry name" value="Crinkler"/>
    <property type="match status" value="2"/>
</dbReference>
<name>A0A9W8U213_9AGAR</name>
<dbReference type="InterPro" id="IPR045379">
    <property type="entry name" value="Crinkler_N"/>
</dbReference>
<dbReference type="GO" id="GO:0005576">
    <property type="term" value="C:extracellular region"/>
    <property type="evidence" value="ECO:0007669"/>
    <property type="project" value="UniProtKB-SubCell"/>
</dbReference>
<reference evidence="5 6" key="1">
    <citation type="journal article" date="2023" name="Proc. Natl. Acad. Sci. U.S.A.">
        <title>A global phylogenomic analysis of the shiitake genus Lentinula.</title>
        <authorList>
            <person name="Sierra-Patev S."/>
            <person name="Min B."/>
            <person name="Naranjo-Ortiz M."/>
            <person name="Looney B."/>
            <person name="Konkel Z."/>
            <person name="Slot J.C."/>
            <person name="Sakamoto Y."/>
            <person name="Steenwyk J.L."/>
            <person name="Rokas A."/>
            <person name="Carro J."/>
            <person name="Camarero S."/>
            <person name="Ferreira P."/>
            <person name="Molpeceres G."/>
            <person name="Ruiz-Duenas F.J."/>
            <person name="Serrano A."/>
            <person name="Henrissat B."/>
            <person name="Drula E."/>
            <person name="Hughes K.W."/>
            <person name="Mata J.L."/>
            <person name="Ishikawa N.K."/>
            <person name="Vargas-Isla R."/>
            <person name="Ushijima S."/>
            <person name="Smith C.A."/>
            <person name="Donoghue J."/>
            <person name="Ahrendt S."/>
            <person name="Andreopoulos W."/>
            <person name="He G."/>
            <person name="LaButti K."/>
            <person name="Lipzen A."/>
            <person name="Ng V."/>
            <person name="Riley R."/>
            <person name="Sandor L."/>
            <person name="Barry K."/>
            <person name="Martinez A.T."/>
            <person name="Xiao Y."/>
            <person name="Gibbons J.G."/>
            <person name="Terashima K."/>
            <person name="Grigoriev I.V."/>
            <person name="Hibbett D."/>
        </authorList>
    </citation>
    <scope>NUCLEOTIDE SEQUENCE [LARGE SCALE GENOMIC DNA]</scope>
    <source>
        <strain evidence="5 6">TFB7810</strain>
    </source>
</reference>
<proteinExistence type="predicted"/>
<feature type="domain" description="Crinkler effector protein N-terminal" evidence="4">
    <location>
        <begin position="118"/>
        <end position="217"/>
    </location>
</feature>
<comment type="caution">
    <text evidence="5">The sequence shown here is derived from an EMBL/GenBank/DDBJ whole genome shotgun (WGS) entry which is preliminary data.</text>
</comment>
<sequence length="689" mass="77809">MTWELICLVLDSHPTINHIFAVQISETDIVATLKEKIKEKTRPTFDHIAAHTLDLWNVSVPIEGLSDTHLHDLQPARAPLPAVKRLSGLFPNTPPEEHLHIIVRPPAVAAPPNSQPLLELNCLVLGDQANHIFSVDIAKTKNVISLREVIKEKKTHRFNHVDADDLVLWCVSEAVDENLQDKLQQADFPTKPSLSPIDELGTVFLDPPVRGRLHIVVGRPENEANDTVPELSLQTKRLALCQRRSYSAPSSEGHFAKFKKEQNKAGGEIFCGRPIELDRAIPASLFDETLCQFQHDLTHCTPTPADIHCFARLRFELTKIFANEAERRVKLIDILREENIVPPGANLNPGAIGNYTTDGDLRTTARGCYGDFLYFLKEIKNEISAGNAEPYMEAIHYWWAHVRDQIEKQKPEVRDRLNYPAILLVHPGSHFSVAVAAFTDMMNVETLATIPLHVHSTNVSEVLAGERFIYALRTTLQRLHDFYGAANNLPPRQIEYPFRNYIVQNEAKLAFEYIRQVPDKRVFRASLEDGTPLFVKFSRRYGEVTHHAAHDAGLAPRLLSVENVHGWYVVAMEDLSKDYVTLAEISDDSYFSLLPEVHEAVCKLHALGHVHGDIRPINILVEKPDVEPAKPRIVFVDWDWSGESGKVCYPHSMNPEIKRSESAFAGAEIKPSHDLDMVSFCYNRDQLVL</sequence>
<evidence type="ECO:0000256" key="2">
    <source>
        <dbReference type="ARBA" id="ARBA00004613"/>
    </source>
</evidence>
<accession>A0A9W8U213</accession>
<dbReference type="SUPFAM" id="SSF56112">
    <property type="entry name" value="Protein kinase-like (PK-like)"/>
    <property type="match status" value="1"/>
</dbReference>
<evidence type="ECO:0000256" key="3">
    <source>
        <dbReference type="ARBA" id="ARBA00022525"/>
    </source>
</evidence>
<gene>
    <name evidence="5" type="ORF">DFH05DRAFT_1476016</name>
</gene>
<feature type="domain" description="Crinkler effector protein N-terminal" evidence="4">
    <location>
        <begin position="4"/>
        <end position="104"/>
    </location>
</feature>
<dbReference type="InterPro" id="IPR011009">
    <property type="entry name" value="Kinase-like_dom_sf"/>
</dbReference>
<dbReference type="GO" id="GO:0043657">
    <property type="term" value="C:host cell"/>
    <property type="evidence" value="ECO:0007669"/>
    <property type="project" value="UniProtKB-SubCell"/>
</dbReference>
<evidence type="ECO:0000313" key="5">
    <source>
        <dbReference type="EMBL" id="KAJ3749234.1"/>
    </source>
</evidence>
<comment type="subcellular location">
    <subcellularLocation>
        <location evidence="1">Host cell</location>
    </subcellularLocation>
    <subcellularLocation>
        <location evidence="2">Secreted</location>
    </subcellularLocation>
</comment>
<evidence type="ECO:0000256" key="1">
    <source>
        <dbReference type="ARBA" id="ARBA00004340"/>
    </source>
</evidence>
<dbReference type="EMBL" id="JANVFU010000002">
    <property type="protein sequence ID" value="KAJ3749234.1"/>
    <property type="molecule type" value="Genomic_DNA"/>
</dbReference>
<keyword evidence="6" id="KW-1185">Reference proteome</keyword>
<evidence type="ECO:0000313" key="6">
    <source>
        <dbReference type="Proteomes" id="UP001142393"/>
    </source>
</evidence>
<protein>
    <recommendedName>
        <fullName evidence="4">Crinkler effector protein N-terminal domain-containing protein</fullName>
    </recommendedName>
</protein>